<dbReference type="AlphaFoldDB" id="A0A382YG27"/>
<accession>A0A382YG27</accession>
<proteinExistence type="predicted"/>
<sequence>IPDGHGLGVEYDWDFIDDNTIDKVTFGN</sequence>
<evidence type="ECO:0000313" key="1">
    <source>
        <dbReference type="EMBL" id="SVD81939.1"/>
    </source>
</evidence>
<protein>
    <submittedName>
        <fullName evidence="1">Uncharacterized protein</fullName>
    </submittedName>
</protein>
<feature type="non-terminal residue" evidence="1">
    <location>
        <position position="1"/>
    </location>
</feature>
<dbReference type="EMBL" id="UINC01175352">
    <property type="protein sequence ID" value="SVD81939.1"/>
    <property type="molecule type" value="Genomic_DNA"/>
</dbReference>
<organism evidence="1">
    <name type="scientific">marine metagenome</name>
    <dbReference type="NCBI Taxonomy" id="408172"/>
    <lineage>
        <taxon>unclassified sequences</taxon>
        <taxon>metagenomes</taxon>
        <taxon>ecological metagenomes</taxon>
    </lineage>
</organism>
<reference evidence="1" key="1">
    <citation type="submission" date="2018-05" db="EMBL/GenBank/DDBJ databases">
        <authorList>
            <person name="Lanie J.A."/>
            <person name="Ng W.-L."/>
            <person name="Kazmierczak K.M."/>
            <person name="Andrzejewski T.M."/>
            <person name="Davidsen T.M."/>
            <person name="Wayne K.J."/>
            <person name="Tettelin H."/>
            <person name="Glass J.I."/>
            <person name="Rusch D."/>
            <person name="Podicherti R."/>
            <person name="Tsui H.-C.T."/>
            <person name="Winkler M.E."/>
        </authorList>
    </citation>
    <scope>NUCLEOTIDE SEQUENCE</scope>
</reference>
<gene>
    <name evidence="1" type="ORF">METZ01_LOCUS434793</name>
</gene>
<name>A0A382YG27_9ZZZZ</name>